<feature type="transmembrane region" description="Helical" evidence="10">
    <location>
        <begin position="32"/>
        <end position="51"/>
    </location>
</feature>
<dbReference type="Pfam" id="PF02518">
    <property type="entry name" value="HATPase_c"/>
    <property type="match status" value="1"/>
</dbReference>
<evidence type="ECO:0000256" key="9">
    <source>
        <dbReference type="ARBA" id="ARBA00022840"/>
    </source>
</evidence>
<proteinExistence type="predicted"/>
<dbReference type="InterPro" id="IPR005467">
    <property type="entry name" value="His_kinase_dom"/>
</dbReference>
<dbReference type="EMBL" id="CP106881">
    <property type="protein sequence ID" value="UYG53211.1"/>
    <property type="molecule type" value="Genomic_DNA"/>
</dbReference>
<gene>
    <name evidence="12" type="ORF">M9799_00355</name>
    <name evidence="13" type="ORF">M9799_16770</name>
</gene>
<evidence type="ECO:0000256" key="1">
    <source>
        <dbReference type="ARBA" id="ARBA00000085"/>
    </source>
</evidence>
<dbReference type="Proteomes" id="UP001162800">
    <property type="component" value="Chromosome"/>
</dbReference>
<sequence length="419" mass="46134">MQLLIQLRWLAVVGQVITIGVVHYGLGIPLPLPEMTAVLMALIVTNLGYVYWFKWRRRNVTSLGLFCALLADVAALSVQLYLSGGASNPFIYLFLLQAILSAVLLSPAHTWVIAAITGLCALDLAGSSRPLAVQPHHSLYVMGLLTCFALTTVLLVIFLTRIVGNLRRRDSRLADMRQRASEEEHIVRMGLLATGAAHELGTPLATMSVILGDWQRMPEIARQPELLQDLDEMQQQLLRCKSIVSNVLLSAGEARADAPKPTTLFRFMDRLIAQWQADHHPLRFRYRNDIAQDVAIISDTALQQMIFNVLDNALEASADEVELRLRCEDDQLVITVLDRGTGFAPEILRNFGKYQQSNKKDRAGRGVGLFLVTNVARSLNGTASARNRDDGGAEVTVRFPLSAITLGDKDHGHTPAAAG</sequence>
<evidence type="ECO:0000256" key="7">
    <source>
        <dbReference type="ARBA" id="ARBA00022741"/>
    </source>
</evidence>
<comment type="subcellular location">
    <subcellularLocation>
        <location evidence="2">Cell membrane</location>
        <topology evidence="2">Multi-pass membrane protein</topology>
    </subcellularLocation>
</comment>
<dbReference type="InterPro" id="IPR004358">
    <property type="entry name" value="Sig_transdc_His_kin-like_C"/>
</dbReference>
<dbReference type="PANTHER" id="PTHR44936:SF10">
    <property type="entry name" value="SENSOR PROTEIN RSTB"/>
    <property type="match status" value="1"/>
</dbReference>
<dbReference type="RefSeq" id="WP_231042711.1">
    <property type="nucleotide sequence ID" value="NZ_CP106881.1"/>
</dbReference>
<keyword evidence="8" id="KW-0418">Kinase</keyword>
<evidence type="ECO:0000256" key="2">
    <source>
        <dbReference type="ARBA" id="ARBA00004651"/>
    </source>
</evidence>
<keyword evidence="7" id="KW-0547">Nucleotide-binding</keyword>
<dbReference type="InterPro" id="IPR036097">
    <property type="entry name" value="HisK_dim/P_sf"/>
</dbReference>
<dbReference type="SMART" id="SM00388">
    <property type="entry name" value="HisKA"/>
    <property type="match status" value="1"/>
</dbReference>
<evidence type="ECO:0000256" key="8">
    <source>
        <dbReference type="ARBA" id="ARBA00022777"/>
    </source>
</evidence>
<dbReference type="EMBL" id="CP106881">
    <property type="protein sequence ID" value="UYG53358.1"/>
    <property type="molecule type" value="Genomic_DNA"/>
</dbReference>
<feature type="transmembrane region" description="Helical" evidence="10">
    <location>
        <begin position="7"/>
        <end position="26"/>
    </location>
</feature>
<dbReference type="PRINTS" id="PR00344">
    <property type="entry name" value="BCTRLSENSOR"/>
</dbReference>
<dbReference type="Gene3D" id="3.30.565.10">
    <property type="entry name" value="Histidine kinase-like ATPase, C-terminal domain"/>
    <property type="match status" value="1"/>
</dbReference>
<dbReference type="SMART" id="SM00387">
    <property type="entry name" value="HATPase_c"/>
    <property type="match status" value="1"/>
</dbReference>
<keyword evidence="10" id="KW-0472">Membrane</keyword>
<protein>
    <recommendedName>
        <fullName evidence="3">histidine kinase</fullName>
        <ecNumber evidence="3">2.7.13.3</ecNumber>
    </recommendedName>
</protein>
<dbReference type="EC" id="2.7.13.3" evidence="3"/>
<feature type="domain" description="Histidine kinase" evidence="11">
    <location>
        <begin position="195"/>
        <end position="403"/>
    </location>
</feature>
<evidence type="ECO:0000313" key="14">
    <source>
        <dbReference type="Proteomes" id="UP001162800"/>
    </source>
</evidence>
<evidence type="ECO:0000256" key="6">
    <source>
        <dbReference type="ARBA" id="ARBA00022679"/>
    </source>
</evidence>
<evidence type="ECO:0000259" key="11">
    <source>
        <dbReference type="PROSITE" id="PS50109"/>
    </source>
</evidence>
<dbReference type="SUPFAM" id="SSF55874">
    <property type="entry name" value="ATPase domain of HSP90 chaperone/DNA topoisomerase II/histidine kinase"/>
    <property type="match status" value="1"/>
</dbReference>
<evidence type="ECO:0000313" key="12">
    <source>
        <dbReference type="EMBL" id="UYG53211.1"/>
    </source>
</evidence>
<reference evidence="13" key="1">
    <citation type="submission" date="2022-09" db="EMBL/GenBank/DDBJ databases">
        <title>The complete genome of Acidovorax sp. 5MLIR.</title>
        <authorList>
            <person name="Liu L."/>
            <person name="Yue J."/>
            <person name="Yang F."/>
            <person name="Yuan J."/>
            <person name="Li L."/>
        </authorList>
    </citation>
    <scope>NUCLEOTIDE SEQUENCE</scope>
    <source>
        <strain evidence="13">5MLIR</strain>
    </source>
</reference>
<evidence type="ECO:0000313" key="13">
    <source>
        <dbReference type="EMBL" id="UYG53358.1"/>
    </source>
</evidence>
<dbReference type="InterPro" id="IPR003594">
    <property type="entry name" value="HATPase_dom"/>
</dbReference>
<keyword evidence="5" id="KW-0597">Phosphoprotein</keyword>
<organism evidence="13 14">
    <name type="scientific">Comamonas endophytica</name>
    <dbReference type="NCBI Taxonomy" id="2949090"/>
    <lineage>
        <taxon>Bacteria</taxon>
        <taxon>Pseudomonadati</taxon>
        <taxon>Pseudomonadota</taxon>
        <taxon>Betaproteobacteria</taxon>
        <taxon>Burkholderiales</taxon>
        <taxon>Comamonadaceae</taxon>
        <taxon>Comamonas</taxon>
    </lineage>
</organism>
<keyword evidence="4" id="KW-1003">Cell membrane</keyword>
<evidence type="ECO:0000256" key="5">
    <source>
        <dbReference type="ARBA" id="ARBA00022553"/>
    </source>
</evidence>
<feature type="transmembrane region" description="Helical" evidence="10">
    <location>
        <begin position="138"/>
        <end position="163"/>
    </location>
</feature>
<dbReference type="CDD" id="cd00082">
    <property type="entry name" value="HisKA"/>
    <property type="match status" value="1"/>
</dbReference>
<comment type="catalytic activity">
    <reaction evidence="1">
        <text>ATP + protein L-histidine = ADP + protein N-phospho-L-histidine.</text>
        <dbReference type="EC" id="2.7.13.3"/>
    </reaction>
</comment>
<dbReference type="PROSITE" id="PS50109">
    <property type="entry name" value="HIS_KIN"/>
    <property type="match status" value="1"/>
</dbReference>
<keyword evidence="6" id="KW-0808">Transferase</keyword>
<dbReference type="SUPFAM" id="SSF47384">
    <property type="entry name" value="Homodimeric domain of signal transducing histidine kinase"/>
    <property type="match status" value="1"/>
</dbReference>
<dbReference type="InterPro" id="IPR003661">
    <property type="entry name" value="HisK_dim/P_dom"/>
</dbReference>
<evidence type="ECO:0000256" key="3">
    <source>
        <dbReference type="ARBA" id="ARBA00012438"/>
    </source>
</evidence>
<keyword evidence="9 13" id="KW-0067">ATP-binding</keyword>
<accession>A0ABY6GEM0</accession>
<name>A0ABY6GEM0_9BURK</name>
<evidence type="ECO:0000256" key="4">
    <source>
        <dbReference type="ARBA" id="ARBA00022475"/>
    </source>
</evidence>
<dbReference type="InterPro" id="IPR036890">
    <property type="entry name" value="HATPase_C_sf"/>
</dbReference>
<dbReference type="GO" id="GO:0005524">
    <property type="term" value="F:ATP binding"/>
    <property type="evidence" value="ECO:0007669"/>
    <property type="project" value="UniProtKB-KW"/>
</dbReference>
<keyword evidence="10" id="KW-0812">Transmembrane</keyword>
<keyword evidence="10" id="KW-1133">Transmembrane helix</keyword>
<evidence type="ECO:0000256" key="10">
    <source>
        <dbReference type="SAM" id="Phobius"/>
    </source>
</evidence>
<dbReference type="Gene3D" id="1.10.287.130">
    <property type="match status" value="1"/>
</dbReference>
<feature type="transmembrane region" description="Helical" evidence="10">
    <location>
        <begin position="63"/>
        <end position="83"/>
    </location>
</feature>
<dbReference type="PANTHER" id="PTHR44936">
    <property type="entry name" value="SENSOR PROTEIN CREC"/>
    <property type="match status" value="1"/>
</dbReference>
<dbReference type="InterPro" id="IPR050980">
    <property type="entry name" value="2C_sensor_his_kinase"/>
</dbReference>
<keyword evidence="14" id="KW-1185">Reference proteome</keyword>